<accession>Q2SRM4</accession>
<dbReference type="Proteomes" id="UP000001928">
    <property type="component" value="Chromosome"/>
</dbReference>
<evidence type="ECO:0000313" key="2">
    <source>
        <dbReference type="EMBL" id="ABC01735.1"/>
    </source>
</evidence>
<protein>
    <submittedName>
        <fullName evidence="2">Membrane protein, putative</fullName>
    </submittedName>
</protein>
<dbReference type="RefSeq" id="WP_011387485.1">
    <property type="nucleotide sequence ID" value="NC_007633.1"/>
</dbReference>
<reference evidence="2 3" key="1">
    <citation type="submission" date="2005-09" db="EMBL/GenBank/DDBJ databases">
        <authorList>
            <person name="Glass J.I."/>
            <person name="Lartigue C."/>
            <person name="Pfannkoch C."/>
            <person name="Baden-Tillson H."/>
            <person name="Smith H.O."/>
            <person name="Venter J.C."/>
            <person name="Roske K."/>
            <person name="Wise K.S."/>
            <person name="Calcutt M.J."/>
            <person name="Nelson W.C."/>
            <person name="Nierman W.C."/>
        </authorList>
    </citation>
    <scope>NUCLEOTIDE SEQUENCE [LARGE SCALE GENOMIC DNA]</scope>
    <source>
        <strain evidence="3">California kid / ATCC 27343 / NCTC 10154</strain>
    </source>
</reference>
<dbReference type="KEGG" id="mcp:MCAP_0621"/>
<evidence type="ECO:0000256" key="1">
    <source>
        <dbReference type="SAM" id="MobiDB-lite"/>
    </source>
</evidence>
<organism evidence="2 3">
    <name type="scientific">Mycoplasma capricolum subsp. capricolum (strain California kid / ATCC 27343 / NCTC 10154)</name>
    <dbReference type="NCBI Taxonomy" id="340047"/>
    <lineage>
        <taxon>Bacteria</taxon>
        <taxon>Bacillati</taxon>
        <taxon>Mycoplasmatota</taxon>
        <taxon>Mollicutes</taxon>
        <taxon>Mycoplasmataceae</taxon>
        <taxon>Mycoplasma</taxon>
    </lineage>
</organism>
<feature type="region of interest" description="Disordered" evidence="1">
    <location>
        <begin position="40"/>
        <end position="61"/>
    </location>
</feature>
<dbReference type="HOGENOM" id="CLU_1747630_0_0_14"/>
<dbReference type="GeneID" id="23778424"/>
<evidence type="ECO:0000313" key="3">
    <source>
        <dbReference type="Proteomes" id="UP000001928"/>
    </source>
</evidence>
<proteinExistence type="predicted"/>
<name>Q2SRM4_MYCCT</name>
<dbReference type="EMBL" id="CP000123">
    <property type="protein sequence ID" value="ABC01735.1"/>
    <property type="molecule type" value="Genomic_DNA"/>
</dbReference>
<sequence length="181" mass="21104">MTQRTKIILGSVIGSLALVCISGFTGYKIALKNDTENKNDVENKNDIEYKDDNENKNDTENKNDIENKIDIEYINRKKKIIPIVGIGFFYSFDDLIYDKRRNELLLIKDNIYNINFNDGSKKNNNKEVTFFYNRGNEIYKYVISNFSYDTKEIIDFLINGSKNNKDILDVKKAIITKIKVE</sequence>
<gene>
    <name evidence="2" type="ordered locus">MCAP_0621</name>
</gene>
<dbReference type="AlphaFoldDB" id="Q2SRM4"/>